<accession>U6M286</accession>
<name>U6M286_EIMMA</name>
<dbReference type="GeneID" id="25335387"/>
<proteinExistence type="predicted"/>
<dbReference type="EMBL" id="HG719485">
    <property type="protein sequence ID" value="CDJ58116.1"/>
    <property type="molecule type" value="Genomic_DNA"/>
</dbReference>
<evidence type="ECO:0000313" key="2">
    <source>
        <dbReference type="Proteomes" id="UP000030763"/>
    </source>
</evidence>
<reference evidence="1" key="1">
    <citation type="submission" date="2013-10" db="EMBL/GenBank/DDBJ databases">
        <title>Genomic analysis of the causative agents of coccidiosis in chickens.</title>
        <authorList>
            <person name="Reid A.J."/>
            <person name="Blake D."/>
            <person name="Billington K."/>
            <person name="Browne H."/>
            <person name="Dunn M."/>
            <person name="Hung S."/>
            <person name="Kawahara F."/>
            <person name="Miranda-Saavedra D."/>
            <person name="Mourier T."/>
            <person name="Nagra H."/>
            <person name="Otto T.D."/>
            <person name="Rawlings N."/>
            <person name="Sanchez A."/>
            <person name="Sanders M."/>
            <person name="Subramaniam C."/>
            <person name="Tay Y."/>
            <person name="Dear P."/>
            <person name="Doerig C."/>
            <person name="Gruber A."/>
            <person name="Parkinson J."/>
            <person name="Shirley M."/>
            <person name="Wan K.L."/>
            <person name="Berriman M."/>
            <person name="Tomley F."/>
            <person name="Pain A."/>
        </authorList>
    </citation>
    <scope>NUCLEOTIDE SEQUENCE [LARGE SCALE GENOMIC DNA]</scope>
    <source>
        <strain evidence="1">Weybridge</strain>
    </source>
</reference>
<dbReference type="RefSeq" id="XP_013334764.1">
    <property type="nucleotide sequence ID" value="XM_013479310.1"/>
</dbReference>
<protein>
    <submittedName>
        <fullName evidence="1">Uncharacterized protein</fullName>
    </submittedName>
</protein>
<evidence type="ECO:0000313" key="1">
    <source>
        <dbReference type="EMBL" id="CDJ58116.1"/>
    </source>
</evidence>
<dbReference type="VEuPathDB" id="ToxoDB:EMWEY_00014010"/>
<organism evidence="1 2">
    <name type="scientific">Eimeria maxima</name>
    <name type="common">Coccidian parasite</name>
    <dbReference type="NCBI Taxonomy" id="5804"/>
    <lineage>
        <taxon>Eukaryota</taxon>
        <taxon>Sar</taxon>
        <taxon>Alveolata</taxon>
        <taxon>Apicomplexa</taxon>
        <taxon>Conoidasida</taxon>
        <taxon>Coccidia</taxon>
        <taxon>Eucoccidiorida</taxon>
        <taxon>Eimeriorina</taxon>
        <taxon>Eimeriidae</taxon>
        <taxon>Eimeria</taxon>
    </lineage>
</organism>
<dbReference type="Proteomes" id="UP000030763">
    <property type="component" value="Unassembled WGS sequence"/>
</dbReference>
<keyword evidence="2" id="KW-1185">Reference proteome</keyword>
<gene>
    <name evidence="1" type="ORF">EMWEY_00014010</name>
</gene>
<reference evidence="1" key="2">
    <citation type="submission" date="2013-10" db="EMBL/GenBank/DDBJ databases">
        <authorList>
            <person name="Aslett M."/>
        </authorList>
    </citation>
    <scope>NUCLEOTIDE SEQUENCE [LARGE SCALE GENOMIC DNA]</scope>
    <source>
        <strain evidence="1">Weybridge</strain>
    </source>
</reference>
<dbReference type="OrthoDB" id="346501at2759"/>
<sequence>MDFVEKRLPAWEEGSDDVMSPPRPVKVNLPSGLTTGIRSSQLPSHVELHALVPAEVRLGTTQLMMAFLQDEKYSSWRLLYNRACEIIEIRNREMSVSLEACCSPPPNSNNYVPQYSKGMVACCLDHHALHGSSSLELAQNTCEIELEASHAFREWLVQQVGTSLVQPDCVVREAKVADTYTLMIKERLHNVTTARSVYLAAQKEIPNPPSEGIQEEWMTHSVRGMDDA</sequence>
<dbReference type="AlphaFoldDB" id="U6M286"/>